<organism evidence="3 4">
    <name type="scientific">Solanum commersonii</name>
    <name type="common">Commerson's wild potato</name>
    <name type="synonym">Commerson's nightshade</name>
    <dbReference type="NCBI Taxonomy" id="4109"/>
    <lineage>
        <taxon>Eukaryota</taxon>
        <taxon>Viridiplantae</taxon>
        <taxon>Streptophyta</taxon>
        <taxon>Embryophyta</taxon>
        <taxon>Tracheophyta</taxon>
        <taxon>Spermatophyta</taxon>
        <taxon>Magnoliopsida</taxon>
        <taxon>eudicotyledons</taxon>
        <taxon>Gunneridae</taxon>
        <taxon>Pentapetalae</taxon>
        <taxon>asterids</taxon>
        <taxon>lamiids</taxon>
        <taxon>Solanales</taxon>
        <taxon>Solanaceae</taxon>
        <taxon>Solanoideae</taxon>
        <taxon>Solaneae</taxon>
        <taxon>Solanum</taxon>
    </lineage>
</organism>
<dbReference type="OrthoDB" id="1936865at2759"/>
<dbReference type="GO" id="GO:0000287">
    <property type="term" value="F:magnesium ion binding"/>
    <property type="evidence" value="ECO:0007669"/>
    <property type="project" value="InterPro"/>
</dbReference>
<reference evidence="3 4" key="1">
    <citation type="submission" date="2020-09" db="EMBL/GenBank/DDBJ databases">
        <title>De no assembly of potato wild relative species, Solanum commersonii.</title>
        <authorList>
            <person name="Cho K."/>
        </authorList>
    </citation>
    <scope>NUCLEOTIDE SEQUENCE [LARGE SCALE GENOMIC DNA]</scope>
    <source>
        <strain evidence="3">LZ3.2</strain>
        <tissue evidence="3">Leaf</tissue>
    </source>
</reference>
<dbReference type="InterPro" id="IPR005630">
    <property type="entry name" value="Terpene_synthase_metal-bd"/>
</dbReference>
<sequence>MLTKVLKMTSIIDDTFDAYATYDELVPFNDVIQRWDISVIDSLPPYMRPVYQALVDVYN</sequence>
<gene>
    <name evidence="3" type="ORF">H5410_032469</name>
</gene>
<evidence type="ECO:0000259" key="2">
    <source>
        <dbReference type="Pfam" id="PF03936"/>
    </source>
</evidence>
<feature type="domain" description="Terpene synthase metal-binding" evidence="2">
    <location>
        <begin position="1"/>
        <end position="59"/>
    </location>
</feature>
<dbReference type="InterPro" id="IPR050148">
    <property type="entry name" value="Terpene_synthase-like"/>
</dbReference>
<dbReference type="AlphaFoldDB" id="A0A9J5YK13"/>
<comment type="caution">
    <text evidence="3">The sequence shown here is derived from an EMBL/GenBank/DDBJ whole genome shotgun (WGS) entry which is preliminary data.</text>
</comment>
<dbReference type="GO" id="GO:0016114">
    <property type="term" value="P:terpenoid biosynthetic process"/>
    <property type="evidence" value="ECO:0007669"/>
    <property type="project" value="InterPro"/>
</dbReference>
<dbReference type="Proteomes" id="UP000824120">
    <property type="component" value="Chromosome 6"/>
</dbReference>
<proteinExistence type="predicted"/>
<evidence type="ECO:0000313" key="3">
    <source>
        <dbReference type="EMBL" id="KAG5601099.1"/>
    </source>
</evidence>
<accession>A0A9J5YK13</accession>
<dbReference type="Pfam" id="PF03936">
    <property type="entry name" value="Terpene_synth_C"/>
    <property type="match status" value="1"/>
</dbReference>
<dbReference type="PANTHER" id="PTHR31225:SF246">
    <property type="entry name" value="SESQUITERPENE SYNTHASE 9"/>
    <property type="match status" value="1"/>
</dbReference>
<dbReference type="InterPro" id="IPR008949">
    <property type="entry name" value="Isoprenoid_synthase_dom_sf"/>
</dbReference>
<dbReference type="EMBL" id="JACXVP010000006">
    <property type="protein sequence ID" value="KAG5601099.1"/>
    <property type="molecule type" value="Genomic_DNA"/>
</dbReference>
<evidence type="ECO:0000313" key="4">
    <source>
        <dbReference type="Proteomes" id="UP000824120"/>
    </source>
</evidence>
<protein>
    <recommendedName>
        <fullName evidence="2">Terpene synthase metal-binding domain-containing protein</fullName>
    </recommendedName>
</protein>
<keyword evidence="4" id="KW-1185">Reference proteome</keyword>
<keyword evidence="1" id="KW-0479">Metal-binding</keyword>
<dbReference type="GO" id="GO:0010333">
    <property type="term" value="F:terpene synthase activity"/>
    <property type="evidence" value="ECO:0007669"/>
    <property type="project" value="InterPro"/>
</dbReference>
<dbReference type="PANTHER" id="PTHR31225">
    <property type="entry name" value="OS04G0344100 PROTEIN-RELATED"/>
    <property type="match status" value="1"/>
</dbReference>
<dbReference type="Gene3D" id="1.10.600.10">
    <property type="entry name" value="Farnesyl Diphosphate Synthase"/>
    <property type="match status" value="1"/>
</dbReference>
<dbReference type="SUPFAM" id="SSF48576">
    <property type="entry name" value="Terpenoid synthases"/>
    <property type="match status" value="1"/>
</dbReference>
<evidence type="ECO:0000256" key="1">
    <source>
        <dbReference type="ARBA" id="ARBA00022723"/>
    </source>
</evidence>
<name>A0A9J5YK13_SOLCO</name>